<gene>
    <name evidence="1" type="ORF">AB1Y20_002353</name>
</gene>
<dbReference type="Proteomes" id="UP001515480">
    <property type="component" value="Unassembled WGS sequence"/>
</dbReference>
<evidence type="ECO:0000313" key="2">
    <source>
        <dbReference type="Proteomes" id="UP001515480"/>
    </source>
</evidence>
<reference evidence="1 2" key="1">
    <citation type="journal article" date="2024" name="Science">
        <title>Giant polyketide synthase enzymes in the biosynthesis of giant marine polyether toxins.</title>
        <authorList>
            <person name="Fallon T.R."/>
            <person name="Shende V.V."/>
            <person name="Wierzbicki I.H."/>
            <person name="Pendleton A.L."/>
            <person name="Watervoot N.F."/>
            <person name="Auber R.P."/>
            <person name="Gonzalez D.J."/>
            <person name="Wisecaver J.H."/>
            <person name="Moore B.S."/>
        </authorList>
    </citation>
    <scope>NUCLEOTIDE SEQUENCE [LARGE SCALE GENOMIC DNA]</scope>
    <source>
        <strain evidence="1 2">12B1</strain>
    </source>
</reference>
<dbReference type="EMBL" id="JBGBPQ010000011">
    <property type="protein sequence ID" value="KAL1515737.1"/>
    <property type="molecule type" value="Genomic_DNA"/>
</dbReference>
<keyword evidence="2" id="KW-1185">Reference proteome</keyword>
<proteinExistence type="predicted"/>
<protein>
    <submittedName>
        <fullName evidence="1">Uncharacterized protein</fullName>
    </submittedName>
</protein>
<sequence length="170" mass="19383">MQSLHQFHLSYGSSVDLEAQERAGRQEMLATLHCPRLAVVAERCGARAPPPRCSDALRRMRAASSSVSGAGASRGVVRGRWFFMYPPLYGTFPPQPHQQNGPFRRLRWLLCGLAEDFFRRTCRKGGGEEVVQGGHFSWDLVREGRTEVRELWEDGQVRACLRRDLCWHGW</sequence>
<dbReference type="AlphaFoldDB" id="A0AB34J8A1"/>
<comment type="caution">
    <text evidence="1">The sequence shown here is derived from an EMBL/GenBank/DDBJ whole genome shotgun (WGS) entry which is preliminary data.</text>
</comment>
<accession>A0AB34J8A1</accession>
<name>A0AB34J8A1_PRYPA</name>
<evidence type="ECO:0000313" key="1">
    <source>
        <dbReference type="EMBL" id="KAL1515737.1"/>
    </source>
</evidence>
<organism evidence="1 2">
    <name type="scientific">Prymnesium parvum</name>
    <name type="common">Toxic golden alga</name>
    <dbReference type="NCBI Taxonomy" id="97485"/>
    <lineage>
        <taxon>Eukaryota</taxon>
        <taxon>Haptista</taxon>
        <taxon>Haptophyta</taxon>
        <taxon>Prymnesiophyceae</taxon>
        <taxon>Prymnesiales</taxon>
        <taxon>Prymnesiaceae</taxon>
        <taxon>Prymnesium</taxon>
    </lineage>
</organism>